<keyword evidence="3 7" id="KW-0521">NADP</keyword>
<comment type="pathway">
    <text evidence="7">Cofactor biosynthesis; pyridoxine 5'-phosphate biosynthesis; pyridoxine 5'-phosphate from D-erythrose 4-phosphate: step 4/5.</text>
</comment>
<dbReference type="GO" id="GO:0050897">
    <property type="term" value="F:cobalt ion binding"/>
    <property type="evidence" value="ECO:0007669"/>
    <property type="project" value="UniProtKB-UniRule"/>
</dbReference>
<dbReference type="GO" id="GO:0051287">
    <property type="term" value="F:NAD binding"/>
    <property type="evidence" value="ECO:0007669"/>
    <property type="project" value="InterPro"/>
</dbReference>
<feature type="binding site" evidence="7">
    <location>
        <position position="271"/>
    </location>
    <ligand>
        <name>a divalent metal cation</name>
        <dbReference type="ChEBI" id="CHEBI:60240"/>
        <note>ligand shared between dimeric partners</note>
    </ligand>
</feature>
<evidence type="ECO:0000313" key="8">
    <source>
        <dbReference type="EMBL" id="ONH83744.1"/>
    </source>
</evidence>
<comment type="miscellaneous">
    <text evidence="7">The active site is located at the dimer interface.</text>
</comment>
<organism evidence="8 9">
    <name type="scientific">Roseomonas mucosa</name>
    <dbReference type="NCBI Taxonomy" id="207340"/>
    <lineage>
        <taxon>Bacteria</taxon>
        <taxon>Pseudomonadati</taxon>
        <taxon>Pseudomonadota</taxon>
        <taxon>Alphaproteobacteria</taxon>
        <taxon>Acetobacterales</taxon>
        <taxon>Roseomonadaceae</taxon>
        <taxon>Roseomonas</taxon>
    </lineage>
</organism>
<feature type="binding site" evidence="7">
    <location>
        <position position="297"/>
    </location>
    <ligand>
        <name>substrate</name>
    </ligand>
</feature>
<dbReference type="UniPathway" id="UPA00244">
    <property type="reaction ID" value="UER00312"/>
</dbReference>
<sequence>MDAEALPLALTMGDPAGIGGELTLAAWERARHGAGPVFVVLDDPARLAALAARLGRMVPLAEVADPAGAATLFRERLPVLPVPLAAPVTPGRPDAAHAPAILSSIETAVRLAQAGKAGGLVTNPISKASLYGAGFGFPGHTEYLGALTGLAEPPVMMLACPDLRVVPVTIHVSLRRALAELTTAEILRTGRVLHRSLQADFGIAAPRIAVAGLNPHAGEGGAMGDEEGRIVVPAIEALRAGGIDAFGPLPPDTMFTPRARAGYDAALCMYHDQALIPLKTLDMDGGVNVTLGLPVVRTSPDHGTAFDIAGRGIAEPGSLLAALRMAAEMAARRNTIPGAAT</sequence>
<evidence type="ECO:0000256" key="3">
    <source>
        <dbReference type="ARBA" id="ARBA00022857"/>
    </source>
</evidence>
<dbReference type="HAMAP" id="MF_00536">
    <property type="entry name" value="PdxA"/>
    <property type="match status" value="1"/>
</dbReference>
<gene>
    <name evidence="7" type="primary">pdxA</name>
    <name evidence="8" type="ORF">APZ41_007795</name>
</gene>
<dbReference type="InterPro" id="IPR005255">
    <property type="entry name" value="PdxA_fam"/>
</dbReference>
<dbReference type="InterPro" id="IPR037510">
    <property type="entry name" value="PdxA"/>
</dbReference>
<dbReference type="STRING" id="207340.APZ41_007795"/>
<accession>A0A1S8D7M2</accession>
<feature type="binding site" evidence="7">
    <location>
        <position position="216"/>
    </location>
    <ligand>
        <name>a divalent metal cation</name>
        <dbReference type="ChEBI" id="CHEBI:60240"/>
        <note>ligand shared between dimeric partners</note>
    </ligand>
</feature>
<dbReference type="PANTHER" id="PTHR30004">
    <property type="entry name" value="4-HYDROXYTHREONINE-4-PHOSPHATE DEHYDROGENASE"/>
    <property type="match status" value="1"/>
</dbReference>
<feature type="binding site" evidence="7">
    <location>
        <position position="288"/>
    </location>
    <ligand>
        <name>substrate</name>
    </ligand>
</feature>
<keyword evidence="4 7" id="KW-0560">Oxidoreductase</keyword>
<dbReference type="GO" id="GO:0008615">
    <property type="term" value="P:pyridoxine biosynthetic process"/>
    <property type="evidence" value="ECO:0007669"/>
    <property type="project" value="UniProtKB-UniRule"/>
</dbReference>
<evidence type="ECO:0000313" key="9">
    <source>
        <dbReference type="Proteomes" id="UP000054844"/>
    </source>
</evidence>
<keyword evidence="2 7" id="KW-0479">Metal-binding</keyword>
<evidence type="ECO:0000256" key="2">
    <source>
        <dbReference type="ARBA" id="ARBA00022723"/>
    </source>
</evidence>
<comment type="function">
    <text evidence="7">Catalyzes the NAD(P)-dependent oxidation of 4-(phosphooxy)-L-threonine (HTP) into 2-amino-3-oxo-4-(phosphooxy)butyric acid which spontaneously decarboxylates to form 3-amino-2-oxopropyl phosphate (AHAP).</text>
</comment>
<dbReference type="PANTHER" id="PTHR30004:SF6">
    <property type="entry name" value="D-THREONATE 4-PHOSPHATE DEHYDROGENASE"/>
    <property type="match status" value="1"/>
</dbReference>
<dbReference type="SUPFAM" id="SSF53659">
    <property type="entry name" value="Isocitrate/Isopropylmalate dehydrogenase-like"/>
    <property type="match status" value="1"/>
</dbReference>
<dbReference type="EMBL" id="LLWF02000018">
    <property type="protein sequence ID" value="ONH83744.1"/>
    <property type="molecule type" value="Genomic_DNA"/>
</dbReference>
<comment type="similarity">
    <text evidence="7">Belongs to the PdxA family.</text>
</comment>
<comment type="catalytic activity">
    <reaction evidence="7">
        <text>4-(phosphooxy)-L-threonine + NAD(+) = 3-amino-2-oxopropyl phosphate + CO2 + NADH</text>
        <dbReference type="Rhea" id="RHEA:32275"/>
        <dbReference type="ChEBI" id="CHEBI:16526"/>
        <dbReference type="ChEBI" id="CHEBI:57279"/>
        <dbReference type="ChEBI" id="CHEBI:57540"/>
        <dbReference type="ChEBI" id="CHEBI:57945"/>
        <dbReference type="ChEBI" id="CHEBI:58452"/>
        <dbReference type="EC" id="1.1.1.262"/>
    </reaction>
</comment>
<keyword evidence="5 7" id="KW-0520">NAD</keyword>
<keyword evidence="7" id="KW-0170">Cobalt</keyword>
<dbReference type="GO" id="GO:0005737">
    <property type="term" value="C:cytoplasm"/>
    <property type="evidence" value="ECO:0007669"/>
    <property type="project" value="UniProtKB-SubCell"/>
</dbReference>
<dbReference type="GO" id="GO:0008270">
    <property type="term" value="F:zinc ion binding"/>
    <property type="evidence" value="ECO:0007669"/>
    <property type="project" value="UniProtKB-UniRule"/>
</dbReference>
<evidence type="ECO:0000256" key="7">
    <source>
        <dbReference type="HAMAP-Rule" id="MF_00536"/>
    </source>
</evidence>
<dbReference type="EC" id="1.1.1.262" evidence="7"/>
<feature type="binding site" evidence="7">
    <location>
        <position position="141"/>
    </location>
    <ligand>
        <name>substrate</name>
    </ligand>
</feature>
<dbReference type="RefSeq" id="WP_058389722.1">
    <property type="nucleotide sequence ID" value="NZ_CP025061.1"/>
</dbReference>
<dbReference type="Proteomes" id="UP000054844">
    <property type="component" value="Unassembled WGS sequence"/>
</dbReference>
<keyword evidence="1 7" id="KW-0963">Cytoplasm</keyword>
<keyword evidence="6 7" id="KW-0664">Pyridoxine biosynthesis</keyword>
<dbReference type="AlphaFoldDB" id="A0A1S8D7M2"/>
<dbReference type="OrthoDB" id="9801783at2"/>
<dbReference type="NCBIfam" id="NF003699">
    <property type="entry name" value="PRK05312.1"/>
    <property type="match status" value="1"/>
</dbReference>
<dbReference type="GO" id="GO:0000287">
    <property type="term" value="F:magnesium ion binding"/>
    <property type="evidence" value="ECO:0007669"/>
    <property type="project" value="UniProtKB-UniRule"/>
</dbReference>
<comment type="subcellular location">
    <subcellularLocation>
        <location evidence="7">Cytoplasm</location>
    </subcellularLocation>
</comment>
<reference evidence="8" key="1">
    <citation type="submission" date="2016-12" db="EMBL/GenBank/DDBJ databases">
        <title>Draft genome sequence of Roseomonas mucosa strain AU37, isolated from a peripheral intravenous catheter.</title>
        <authorList>
            <person name="Choudhury M.A."/>
            <person name="Sidjabat H.E."/>
            <person name="Wailan A.M."/>
            <person name="Zhang L."/>
            <person name="Marsh N.M."/>
            <person name="Rickard C.M."/>
            <person name="Davies M."/>
            <person name="Mcmillan D.J."/>
        </authorList>
    </citation>
    <scope>NUCLEOTIDE SEQUENCE [LARGE SCALE GENOMIC DNA]</scope>
    <source>
        <strain evidence="8">AU37</strain>
    </source>
</reference>
<evidence type="ECO:0000256" key="4">
    <source>
        <dbReference type="ARBA" id="ARBA00023002"/>
    </source>
</evidence>
<keyword evidence="7" id="KW-0862">Zinc</keyword>
<name>A0A1S8D7M2_9PROT</name>
<dbReference type="NCBIfam" id="TIGR00557">
    <property type="entry name" value="pdxA"/>
    <property type="match status" value="1"/>
</dbReference>
<protein>
    <recommendedName>
        <fullName evidence="7">4-hydroxythreonine-4-phosphate dehydrogenase</fullName>
        <ecNumber evidence="7">1.1.1.262</ecNumber>
    </recommendedName>
    <alternativeName>
        <fullName evidence="7">4-(phosphohydroxy)-L-threonine dehydrogenase</fullName>
    </alternativeName>
</protein>
<comment type="cofactor">
    <cofactor evidence="7">
        <name>Zn(2+)</name>
        <dbReference type="ChEBI" id="CHEBI:29105"/>
    </cofactor>
    <cofactor evidence="7">
        <name>Mg(2+)</name>
        <dbReference type="ChEBI" id="CHEBI:18420"/>
    </cofactor>
    <cofactor evidence="7">
        <name>Co(2+)</name>
        <dbReference type="ChEBI" id="CHEBI:48828"/>
    </cofactor>
    <text evidence="7">Binds 1 divalent metal cation per subunit. Can use ions such as Zn(2+), Mg(2+) or Co(2+).</text>
</comment>
<evidence type="ECO:0000256" key="6">
    <source>
        <dbReference type="ARBA" id="ARBA00023096"/>
    </source>
</evidence>
<feature type="binding site" evidence="7">
    <location>
        <position position="279"/>
    </location>
    <ligand>
        <name>substrate</name>
    </ligand>
</feature>
<dbReference type="GO" id="GO:0050570">
    <property type="term" value="F:4-hydroxythreonine-4-phosphate dehydrogenase activity"/>
    <property type="evidence" value="ECO:0007669"/>
    <property type="project" value="UniProtKB-UniRule"/>
</dbReference>
<dbReference type="Gene3D" id="3.40.718.10">
    <property type="entry name" value="Isopropylmalate Dehydrogenase"/>
    <property type="match status" value="1"/>
</dbReference>
<comment type="subunit">
    <text evidence="7">Homodimer.</text>
</comment>
<evidence type="ECO:0000256" key="1">
    <source>
        <dbReference type="ARBA" id="ARBA00022490"/>
    </source>
</evidence>
<feature type="binding site" evidence="7">
    <location>
        <position position="140"/>
    </location>
    <ligand>
        <name>substrate</name>
    </ligand>
</feature>
<keyword evidence="9" id="KW-1185">Reference proteome</keyword>
<keyword evidence="7" id="KW-0460">Magnesium</keyword>
<dbReference type="GO" id="GO:0042823">
    <property type="term" value="P:pyridoxal phosphate biosynthetic process"/>
    <property type="evidence" value="ECO:0007669"/>
    <property type="project" value="UniProtKB-UniRule"/>
</dbReference>
<evidence type="ECO:0000256" key="5">
    <source>
        <dbReference type="ARBA" id="ARBA00023027"/>
    </source>
</evidence>
<dbReference type="Pfam" id="PF04166">
    <property type="entry name" value="PdxA"/>
    <property type="match status" value="1"/>
</dbReference>
<comment type="caution">
    <text evidence="8">The sequence shown here is derived from an EMBL/GenBank/DDBJ whole genome shotgun (WGS) entry which is preliminary data.</text>
</comment>
<feature type="binding site" evidence="7">
    <location>
        <position position="171"/>
    </location>
    <ligand>
        <name>a divalent metal cation</name>
        <dbReference type="ChEBI" id="CHEBI:60240"/>
        <note>ligand shared between dimeric partners</note>
    </ligand>
</feature>
<proteinExistence type="inferred from homology"/>